<sequence length="276" mass="31577">MRNHRLLQILVAGTALFCTVLKSEEPVSHSEPEQPELTWCLDHFSGFHHYEDVAEPYGPSVDLMRELARRSGFTLRFTPRTTINRCFRLMEEGQVDLMSNLKFSEDRAKIMVLLPYETTIAESVFLLRSDKRPLTQFSQLKNLTVASIRGYLYSENTMQFIQQNRSHVAEVESIESGLEMLYRGRVDALISPTVSTSDAIFSTSSYQDRFRIAALNISTGNNAHINIGVSRQSQYIKLLPTIERHIKAMQTDGTVKRLYTDMVLSPRIKQLKAKPE</sequence>
<dbReference type="InterPro" id="IPR001638">
    <property type="entry name" value="Solute-binding_3/MltF_N"/>
</dbReference>
<evidence type="ECO:0000256" key="1">
    <source>
        <dbReference type="ARBA" id="ARBA00010333"/>
    </source>
</evidence>
<proteinExistence type="inferred from homology"/>
<organism evidence="4 5">
    <name type="scientific">Rheinheimera aquimaris</name>
    <dbReference type="NCBI Taxonomy" id="412437"/>
    <lineage>
        <taxon>Bacteria</taxon>
        <taxon>Pseudomonadati</taxon>
        <taxon>Pseudomonadota</taxon>
        <taxon>Gammaproteobacteria</taxon>
        <taxon>Chromatiales</taxon>
        <taxon>Chromatiaceae</taxon>
        <taxon>Rheinheimera</taxon>
    </lineage>
</organism>
<dbReference type="PANTHER" id="PTHR35936">
    <property type="entry name" value="MEMBRANE-BOUND LYTIC MUREIN TRANSGLYCOSYLASE F"/>
    <property type="match status" value="1"/>
</dbReference>
<comment type="similarity">
    <text evidence="1">Belongs to the bacterial solute-binding protein 3 family.</text>
</comment>
<accession>A0ABP3NND5</accession>
<gene>
    <name evidence="4" type="ORF">GCM10009098_15450</name>
</gene>
<evidence type="ECO:0000256" key="2">
    <source>
        <dbReference type="ARBA" id="ARBA00022729"/>
    </source>
</evidence>
<dbReference type="SUPFAM" id="SSF53850">
    <property type="entry name" value="Periplasmic binding protein-like II"/>
    <property type="match status" value="1"/>
</dbReference>
<name>A0ABP3NND5_9GAMM</name>
<comment type="caution">
    <text evidence="4">The sequence shown here is derived from an EMBL/GenBank/DDBJ whole genome shotgun (WGS) entry which is preliminary data.</text>
</comment>
<evidence type="ECO:0000259" key="3">
    <source>
        <dbReference type="SMART" id="SM00062"/>
    </source>
</evidence>
<protein>
    <recommendedName>
        <fullName evidence="3">Solute-binding protein family 3/N-terminal domain-containing protein</fullName>
    </recommendedName>
</protein>
<dbReference type="SMART" id="SM00062">
    <property type="entry name" value="PBPb"/>
    <property type="match status" value="1"/>
</dbReference>
<evidence type="ECO:0000313" key="5">
    <source>
        <dbReference type="Proteomes" id="UP001501169"/>
    </source>
</evidence>
<dbReference type="Gene3D" id="3.40.190.10">
    <property type="entry name" value="Periplasmic binding protein-like II"/>
    <property type="match status" value="2"/>
</dbReference>
<keyword evidence="2" id="KW-0732">Signal</keyword>
<dbReference type="Proteomes" id="UP001501169">
    <property type="component" value="Unassembled WGS sequence"/>
</dbReference>
<keyword evidence="5" id="KW-1185">Reference proteome</keyword>
<dbReference type="Pfam" id="PF00497">
    <property type="entry name" value="SBP_bac_3"/>
    <property type="match status" value="1"/>
</dbReference>
<reference evidence="5" key="1">
    <citation type="journal article" date="2019" name="Int. J. Syst. Evol. Microbiol.">
        <title>The Global Catalogue of Microorganisms (GCM) 10K type strain sequencing project: providing services to taxonomists for standard genome sequencing and annotation.</title>
        <authorList>
            <consortium name="The Broad Institute Genomics Platform"/>
            <consortium name="The Broad Institute Genome Sequencing Center for Infectious Disease"/>
            <person name="Wu L."/>
            <person name="Ma J."/>
        </authorList>
    </citation>
    <scope>NUCLEOTIDE SEQUENCE [LARGE SCALE GENOMIC DNA]</scope>
    <source>
        <strain evidence="5">JCM 14331</strain>
    </source>
</reference>
<feature type="domain" description="Solute-binding protein family 3/N-terminal" evidence="3">
    <location>
        <begin position="36"/>
        <end position="266"/>
    </location>
</feature>
<dbReference type="PANTHER" id="PTHR35936:SF19">
    <property type="entry name" value="AMINO-ACID-BINDING PROTEIN YXEM-RELATED"/>
    <property type="match status" value="1"/>
</dbReference>
<dbReference type="EMBL" id="BAAAEO010000002">
    <property type="protein sequence ID" value="GAA0548759.1"/>
    <property type="molecule type" value="Genomic_DNA"/>
</dbReference>
<evidence type="ECO:0000313" key="4">
    <source>
        <dbReference type="EMBL" id="GAA0548759.1"/>
    </source>
</evidence>
<dbReference type="RefSeq" id="WP_226766483.1">
    <property type="nucleotide sequence ID" value="NZ_BAAAEO010000002.1"/>
</dbReference>